<evidence type="ECO:0000256" key="3">
    <source>
        <dbReference type="ARBA" id="ARBA00022630"/>
    </source>
</evidence>
<evidence type="ECO:0000256" key="5">
    <source>
        <dbReference type="ARBA" id="ARBA00022857"/>
    </source>
</evidence>
<dbReference type="GO" id="GO:0003955">
    <property type="term" value="F:NAD(P)H dehydrogenase (quinone) activity"/>
    <property type="evidence" value="ECO:0007669"/>
    <property type="project" value="TreeGrafter"/>
</dbReference>
<dbReference type="InterPro" id="IPR012999">
    <property type="entry name" value="Pyr_OxRdtase_I_AS"/>
</dbReference>
<keyword evidence="6 10" id="KW-0560">Oxidoreductase</keyword>
<keyword evidence="5" id="KW-0521">NADP</keyword>
<keyword evidence="8" id="KW-0676">Redox-active center</keyword>
<feature type="non-terminal residue" evidence="10">
    <location>
        <position position="113"/>
    </location>
</feature>
<dbReference type="InterPro" id="IPR008143">
    <property type="entry name" value="Ala_DH/PNT_CS2"/>
</dbReference>
<dbReference type="AlphaFoldDB" id="A0A6J4SCM8"/>
<dbReference type="EMBL" id="CADCVV010000072">
    <property type="protein sequence ID" value="CAA9494740.1"/>
    <property type="molecule type" value="Genomic_DNA"/>
</dbReference>
<dbReference type="GO" id="GO:0050660">
    <property type="term" value="F:flavin adenine dinucleotide binding"/>
    <property type="evidence" value="ECO:0007669"/>
    <property type="project" value="TreeGrafter"/>
</dbReference>
<accession>A0A6J4SCM8</accession>
<dbReference type="PROSITE" id="PS00076">
    <property type="entry name" value="PYRIDINE_REDOX_1"/>
    <property type="match status" value="1"/>
</dbReference>
<dbReference type="EC" id="1.16.1.1" evidence="10"/>
<dbReference type="SUPFAM" id="SSF51905">
    <property type="entry name" value="FAD/NAD(P)-binding domain"/>
    <property type="match status" value="1"/>
</dbReference>
<dbReference type="Gene3D" id="3.50.50.60">
    <property type="entry name" value="FAD/NAD(P)-binding domain"/>
    <property type="match status" value="1"/>
</dbReference>
<evidence type="ECO:0000256" key="2">
    <source>
        <dbReference type="ARBA" id="ARBA00007532"/>
    </source>
</evidence>
<dbReference type="PANTHER" id="PTHR43014:SF2">
    <property type="entry name" value="MERCURIC REDUCTASE"/>
    <property type="match status" value="1"/>
</dbReference>
<evidence type="ECO:0000259" key="9">
    <source>
        <dbReference type="Pfam" id="PF07992"/>
    </source>
</evidence>
<dbReference type="InterPro" id="IPR036188">
    <property type="entry name" value="FAD/NAD-bd_sf"/>
</dbReference>
<dbReference type="InterPro" id="IPR023753">
    <property type="entry name" value="FAD/NAD-binding_dom"/>
</dbReference>
<dbReference type="PANTHER" id="PTHR43014">
    <property type="entry name" value="MERCURIC REDUCTASE"/>
    <property type="match status" value="1"/>
</dbReference>
<comment type="similarity">
    <text evidence="2">Belongs to the class-I pyridine nucleotide-disulfide oxidoreductase family.</text>
</comment>
<dbReference type="PRINTS" id="PR00411">
    <property type="entry name" value="PNDRDTASEI"/>
</dbReference>
<evidence type="ECO:0000256" key="8">
    <source>
        <dbReference type="ARBA" id="ARBA00023284"/>
    </source>
</evidence>
<evidence type="ECO:0000256" key="6">
    <source>
        <dbReference type="ARBA" id="ARBA00023002"/>
    </source>
</evidence>
<keyword evidence="7" id="KW-1015">Disulfide bond</keyword>
<dbReference type="GO" id="GO:0016668">
    <property type="term" value="F:oxidoreductase activity, acting on a sulfur group of donors, NAD(P) as acceptor"/>
    <property type="evidence" value="ECO:0007669"/>
    <property type="project" value="InterPro"/>
</dbReference>
<dbReference type="Pfam" id="PF07992">
    <property type="entry name" value="Pyr_redox_2"/>
    <property type="match status" value="1"/>
</dbReference>
<evidence type="ECO:0000256" key="1">
    <source>
        <dbReference type="ARBA" id="ARBA00001974"/>
    </source>
</evidence>
<evidence type="ECO:0000256" key="4">
    <source>
        <dbReference type="ARBA" id="ARBA00022827"/>
    </source>
</evidence>
<reference evidence="10" key="1">
    <citation type="submission" date="2020-02" db="EMBL/GenBank/DDBJ databases">
        <authorList>
            <person name="Meier V. D."/>
        </authorList>
    </citation>
    <scope>NUCLEOTIDE SEQUENCE</scope>
    <source>
        <strain evidence="10">AVDCRST_MAG17</strain>
    </source>
</reference>
<organism evidence="10">
    <name type="scientific">uncultured Solirubrobacterales bacterium</name>
    <dbReference type="NCBI Taxonomy" id="768556"/>
    <lineage>
        <taxon>Bacteria</taxon>
        <taxon>Bacillati</taxon>
        <taxon>Actinomycetota</taxon>
        <taxon>Thermoleophilia</taxon>
        <taxon>Solirubrobacterales</taxon>
        <taxon>environmental samples</taxon>
    </lineage>
</organism>
<evidence type="ECO:0000313" key="10">
    <source>
        <dbReference type="EMBL" id="CAA9494740.1"/>
    </source>
</evidence>
<feature type="domain" description="FAD/NAD(P)-binding" evidence="9">
    <location>
        <begin position="4"/>
        <end position="82"/>
    </location>
</feature>
<comment type="cofactor">
    <cofactor evidence="1">
        <name>FAD</name>
        <dbReference type="ChEBI" id="CHEBI:57692"/>
    </cofactor>
</comment>
<keyword evidence="4" id="KW-0274">FAD</keyword>
<sequence>MRRYDLAIVGGGTAGLVAAFGAAGLGARVVLCERRDETGGDCLWTGCVPSKSLLAAAELAHRMRTADSVGLEPAEPVVDFQRVMTHVHGARERIAPHDSIARLRREGVEVVRG</sequence>
<dbReference type="GO" id="GO:0016152">
    <property type="term" value="F:mercury (II) reductase (NADP+) activity"/>
    <property type="evidence" value="ECO:0007669"/>
    <property type="project" value="UniProtKB-EC"/>
</dbReference>
<evidence type="ECO:0000256" key="7">
    <source>
        <dbReference type="ARBA" id="ARBA00023157"/>
    </source>
</evidence>
<keyword evidence="3" id="KW-0285">Flavoprotein</keyword>
<name>A0A6J4SCM8_9ACTN</name>
<gene>
    <name evidence="10" type="ORF">AVDCRST_MAG17-993</name>
</gene>
<proteinExistence type="inferred from homology"/>
<dbReference type="PROSITE" id="PS00837">
    <property type="entry name" value="ALADH_PNT_2"/>
    <property type="match status" value="1"/>
</dbReference>
<protein>
    <submittedName>
        <fullName evidence="10">Mercuric ion reductase</fullName>
        <ecNumber evidence="10">1.16.1.1</ecNumber>
    </submittedName>
</protein>